<feature type="signal peptide" evidence="1">
    <location>
        <begin position="1"/>
        <end position="21"/>
    </location>
</feature>
<feature type="chain" id="PRO_5019788326" description="DUF4148 domain-containing protein" evidence="1">
    <location>
        <begin position="22"/>
        <end position="91"/>
    </location>
</feature>
<dbReference type="Proteomes" id="UP000280434">
    <property type="component" value="Unassembled WGS sequence"/>
</dbReference>
<comment type="caution">
    <text evidence="2">The sequence shown here is derived from an EMBL/GenBank/DDBJ whole genome shotgun (WGS) entry which is preliminary data.</text>
</comment>
<keyword evidence="1" id="KW-0732">Signal</keyword>
<accession>A0A494X7W0</accession>
<evidence type="ECO:0000256" key="1">
    <source>
        <dbReference type="SAM" id="SignalP"/>
    </source>
</evidence>
<evidence type="ECO:0000313" key="2">
    <source>
        <dbReference type="EMBL" id="RKP46372.1"/>
    </source>
</evidence>
<proteinExistence type="predicted"/>
<organism evidence="2 3">
    <name type="scientific">Trinickia fusca</name>
    <dbReference type="NCBI Taxonomy" id="2419777"/>
    <lineage>
        <taxon>Bacteria</taxon>
        <taxon>Pseudomonadati</taxon>
        <taxon>Pseudomonadota</taxon>
        <taxon>Betaproteobacteria</taxon>
        <taxon>Burkholderiales</taxon>
        <taxon>Burkholderiaceae</taxon>
        <taxon>Trinickia</taxon>
    </lineage>
</organism>
<sequence length="91" mass="9915">MKKAALFVGLIAACTTMSVFAQTTYDPVRVREAYKAADDGMSLTESMHKDNVHNFGGHMWKARQAFAQAHAELEQAERYAAAHGEMPGAGN</sequence>
<reference evidence="2 3" key="1">
    <citation type="submission" date="2018-10" db="EMBL/GenBank/DDBJ databases">
        <title>Paraburkholderia sp. 7MK8-2, isolated from soil.</title>
        <authorList>
            <person name="Gao Z.-H."/>
            <person name="Qiu L.-H."/>
        </authorList>
    </citation>
    <scope>NUCLEOTIDE SEQUENCE [LARGE SCALE GENOMIC DNA]</scope>
    <source>
        <strain evidence="2 3">7MK8-2</strain>
    </source>
</reference>
<dbReference type="RefSeq" id="WP_121279143.1">
    <property type="nucleotide sequence ID" value="NZ_RBZV01000007.1"/>
</dbReference>
<gene>
    <name evidence="2" type="ORF">D7S89_17175</name>
</gene>
<protein>
    <recommendedName>
        <fullName evidence="4">DUF4148 domain-containing protein</fullName>
    </recommendedName>
</protein>
<name>A0A494X7W0_9BURK</name>
<evidence type="ECO:0008006" key="4">
    <source>
        <dbReference type="Google" id="ProtNLM"/>
    </source>
</evidence>
<dbReference type="AlphaFoldDB" id="A0A494X7W0"/>
<keyword evidence="3" id="KW-1185">Reference proteome</keyword>
<dbReference type="EMBL" id="RBZV01000007">
    <property type="protein sequence ID" value="RKP46372.1"/>
    <property type="molecule type" value="Genomic_DNA"/>
</dbReference>
<evidence type="ECO:0000313" key="3">
    <source>
        <dbReference type="Proteomes" id="UP000280434"/>
    </source>
</evidence>